<evidence type="ECO:0000256" key="1">
    <source>
        <dbReference type="ARBA" id="ARBA00022737"/>
    </source>
</evidence>
<dbReference type="Pfam" id="PF23598">
    <property type="entry name" value="LRR_14"/>
    <property type="match status" value="1"/>
</dbReference>
<keyword evidence="1" id="KW-0677">Repeat</keyword>
<protein>
    <recommendedName>
        <fullName evidence="2">Disease resistance R13L4/SHOC-2-like LRR domain-containing protein</fullName>
    </recommendedName>
</protein>
<evidence type="ECO:0000259" key="2">
    <source>
        <dbReference type="Pfam" id="PF23598"/>
    </source>
</evidence>
<dbReference type="InterPro" id="IPR055414">
    <property type="entry name" value="LRR_R13L4/SHOC2-like"/>
</dbReference>
<dbReference type="Gene3D" id="3.80.10.10">
    <property type="entry name" value="Ribonuclease Inhibitor"/>
    <property type="match status" value="1"/>
</dbReference>
<proteinExistence type="predicted"/>
<feature type="domain" description="Disease resistance R13L4/SHOC-2-like LRR" evidence="2">
    <location>
        <begin position="6"/>
        <end position="294"/>
    </location>
</feature>
<reference evidence="3" key="1">
    <citation type="submission" date="2015-06" db="UniProtKB">
        <authorList>
            <consortium name="EnsemblPlants"/>
        </authorList>
    </citation>
    <scope>IDENTIFICATION</scope>
</reference>
<dbReference type="AlphaFoldDB" id="M8BLN9"/>
<dbReference type="InterPro" id="IPR032675">
    <property type="entry name" value="LRR_dom_sf"/>
</dbReference>
<dbReference type="PANTHER" id="PTHR47186">
    <property type="entry name" value="LEUCINE-RICH REPEAT-CONTAINING PROTEIN 57"/>
    <property type="match status" value="1"/>
</dbReference>
<dbReference type="EnsemblPlants" id="EMT07689">
    <property type="protein sequence ID" value="EMT07689"/>
    <property type="gene ID" value="F775_15842"/>
</dbReference>
<dbReference type="PANTHER" id="PTHR47186:SF57">
    <property type="entry name" value="OS02G0478300 PROTEIN"/>
    <property type="match status" value="1"/>
</dbReference>
<evidence type="ECO:0000313" key="3">
    <source>
        <dbReference type="EnsemblPlants" id="EMT07689"/>
    </source>
</evidence>
<organism evidence="3">
    <name type="scientific">Aegilops tauschii</name>
    <name type="common">Tausch's goatgrass</name>
    <name type="synonym">Aegilops squarrosa</name>
    <dbReference type="NCBI Taxonomy" id="37682"/>
    <lineage>
        <taxon>Eukaryota</taxon>
        <taxon>Viridiplantae</taxon>
        <taxon>Streptophyta</taxon>
        <taxon>Embryophyta</taxon>
        <taxon>Tracheophyta</taxon>
        <taxon>Spermatophyta</taxon>
        <taxon>Magnoliopsida</taxon>
        <taxon>Liliopsida</taxon>
        <taxon>Poales</taxon>
        <taxon>Poaceae</taxon>
        <taxon>BOP clade</taxon>
        <taxon>Pooideae</taxon>
        <taxon>Triticodae</taxon>
        <taxon>Triticeae</taxon>
        <taxon>Triticinae</taxon>
        <taxon>Aegilops</taxon>
    </lineage>
</organism>
<sequence>MWDLRLHRLDIRSTLIRQLPKEMWRLRRLRHLLVDGDGVNQDGTEIPLGSLWRSMFWLHTLETIDLTGFPARVVEKLGRLRFIRVLSIIWALNQCIERSYQEALCSSIKAWWKLESLTIHCGIGCSMEFLEKSLCQGWCKELAVFKVKGGTFPRIPKLIAGRDKFTSIEITVCRLMPVDLSILGSLPYLQCLVLGLNFVPQEAIVIDGVGFPGLENLSVSCRVPWLTFEQGAMQQLTYLELKIADSPASQESIPSGFINLLSLSEVAIRYNVRYANSPSVKMTEEAVREQVAGHCDLFINGKRDQQDEAGDEHCLIAFSLVSIDEDRRRAAALKWAFYNGAITPAARQINASFSEDNAGSFISVQCIRWSCHACAAQS</sequence>
<accession>M8BLN9</accession>
<dbReference type="SUPFAM" id="SSF52058">
    <property type="entry name" value="L domain-like"/>
    <property type="match status" value="1"/>
</dbReference>
<dbReference type="ExpressionAtlas" id="M8BLN9">
    <property type="expression patterns" value="baseline"/>
</dbReference>
<name>M8BLN9_AEGTA</name>